<dbReference type="InterPro" id="IPR008271">
    <property type="entry name" value="Ser/Thr_kinase_AS"/>
</dbReference>
<evidence type="ECO:0008006" key="15">
    <source>
        <dbReference type="Google" id="ProtNLM"/>
    </source>
</evidence>
<keyword evidence="10" id="KW-0175">Coiled coil</keyword>
<dbReference type="AlphaFoldDB" id="A0EAF2"/>
<evidence type="ECO:0000259" key="11">
    <source>
        <dbReference type="PROSITE" id="PS50011"/>
    </source>
</evidence>
<dbReference type="FunFam" id="1.10.510.10:FF:000571">
    <property type="entry name" value="Maternal embryonic leucine zipper kinase"/>
    <property type="match status" value="1"/>
</dbReference>
<feature type="domain" description="Ubiquitin-like" evidence="12">
    <location>
        <begin position="1"/>
        <end position="73"/>
    </location>
</feature>
<dbReference type="Gene3D" id="3.10.20.90">
    <property type="entry name" value="Phosphatidylinositol 3-kinase Catalytic Subunit, Chain A, domain 1"/>
    <property type="match status" value="1"/>
</dbReference>
<dbReference type="InterPro" id="IPR002110">
    <property type="entry name" value="Ankyrin_rpt"/>
</dbReference>
<dbReference type="EMBL" id="CT868667">
    <property type="protein sequence ID" value="CAK92269.1"/>
    <property type="molecule type" value="Genomic_DNA"/>
</dbReference>
<dbReference type="OrthoDB" id="289843at2759"/>
<evidence type="ECO:0000256" key="2">
    <source>
        <dbReference type="ARBA" id="ARBA00022527"/>
    </source>
</evidence>
<dbReference type="InterPro" id="IPR029071">
    <property type="entry name" value="Ubiquitin-like_domsf"/>
</dbReference>
<evidence type="ECO:0000256" key="9">
    <source>
        <dbReference type="PROSITE-ProRule" id="PRU10141"/>
    </source>
</evidence>
<organism evidence="13 14">
    <name type="scientific">Paramecium tetraurelia</name>
    <dbReference type="NCBI Taxonomy" id="5888"/>
    <lineage>
        <taxon>Eukaryota</taxon>
        <taxon>Sar</taxon>
        <taxon>Alveolata</taxon>
        <taxon>Ciliophora</taxon>
        <taxon>Intramacronucleata</taxon>
        <taxon>Oligohymenophorea</taxon>
        <taxon>Peniculida</taxon>
        <taxon>Parameciidae</taxon>
        <taxon>Paramecium</taxon>
    </lineage>
</organism>
<dbReference type="InParanoid" id="A0EAF2"/>
<dbReference type="SMART" id="SM00248">
    <property type="entry name" value="ANK"/>
    <property type="match status" value="3"/>
</dbReference>
<dbReference type="SUPFAM" id="SSF54236">
    <property type="entry name" value="Ubiquitin-like"/>
    <property type="match status" value="1"/>
</dbReference>
<dbReference type="InterPro" id="IPR045270">
    <property type="entry name" value="STKc_AGC"/>
</dbReference>
<comment type="subunit">
    <text evidence="1">Monomer.</text>
</comment>
<keyword evidence="2" id="KW-0723">Serine/threonine-protein kinase</keyword>
<dbReference type="SUPFAM" id="SSF50729">
    <property type="entry name" value="PH domain-like"/>
    <property type="match status" value="1"/>
</dbReference>
<dbReference type="eggNOG" id="KOG0598">
    <property type="taxonomic scope" value="Eukaryota"/>
</dbReference>
<dbReference type="SMART" id="SM00213">
    <property type="entry name" value="UBQ"/>
    <property type="match status" value="1"/>
</dbReference>
<feature type="binding site" evidence="9">
    <location>
        <position position="537"/>
    </location>
    <ligand>
        <name>ATP</name>
        <dbReference type="ChEBI" id="CHEBI:30616"/>
    </ligand>
</feature>
<dbReference type="Pfam" id="PF00069">
    <property type="entry name" value="Pkinase"/>
    <property type="match status" value="1"/>
</dbReference>
<evidence type="ECO:0000256" key="10">
    <source>
        <dbReference type="SAM" id="Coils"/>
    </source>
</evidence>
<sequence>MKIIIRYCSQWGNMSTKTCTVNPNIKVAQLKQQIAQLTDIREEDQTLILNEHTLEDDRHLFSYNPEDCQFIYVNRENQAVEEEAPETEVLEVQKGYNRMKGYEKLGIVHEDSEEEDDTRKKSVGMHKSQMEIAAEFIKLVKCNDIPAVKAMVSNHKSPSFDIINDRQYCGFSGFHYANQQGHEELVVYLIEEGADINFCTKDRQSPLQLALKNSKIECAKLLLSKQVCDVNYCSQGKSALQLAVQKGELDIVELILKHPNFDAQAVDLSEIKGDQHATQLVTYHCQQKLNKAQELVKPKAQKGYIKKVNVMKFFHYKRYLTLDPEAGTLCRYKTESDCPLNPIETIALSTIVTVWNPKREWYMKSDHEYLSVSFKKSGVEILLFCSKSKTTILSWKKSLEDSILYYKETERKIAQLSIQGDIMALNQYIGNGGGGQFNLIADSRCQSLNENAAQHLKVEAQQVQEQMQQQQQQLQQQQQQQQLSPVRTLSPVEGNHGNESHKQYLIHYSIIKQVGQGAFGKVFLVKYNPTNQVYAMKQLNKRKLLQKKQVKFAVTECDILKQVDSPYIVNLFQSFQTLNNLYLVMDYCGGGDLSFHLYKHKTFNEATCKIIIRQLMKAVEYLHSKDIIYRDLKPENVLIDNESKIKLVDFGLSKQTEIGKARTFCGSPAYLAPEVLSQKGAVQATDVYGIGTVLYELLIGEPPYFSEDLDTLYNNIRNDNLEIPTRLSKPCQSLLQSLLQKEANKRIGCKIPSQVNWNIIKQHEWLDWDNPQEKVNFGLTQENLASVVKNYTHNLGDTDYSEENYKLNRIVGWTFARVV</sequence>
<dbReference type="STRING" id="5888.A0EAF2"/>
<dbReference type="Proteomes" id="UP000000600">
    <property type="component" value="Unassembled WGS sequence"/>
</dbReference>
<evidence type="ECO:0000256" key="8">
    <source>
        <dbReference type="PROSITE-ProRule" id="PRU00023"/>
    </source>
</evidence>
<dbReference type="RefSeq" id="XP_001459666.1">
    <property type="nucleotide sequence ID" value="XM_001459629.2"/>
</dbReference>
<dbReference type="PROSITE" id="PS00107">
    <property type="entry name" value="PROTEIN_KINASE_ATP"/>
    <property type="match status" value="1"/>
</dbReference>
<dbReference type="PROSITE" id="PS50297">
    <property type="entry name" value="ANK_REP_REGION"/>
    <property type="match status" value="2"/>
</dbReference>
<feature type="repeat" description="ANK" evidence="8">
    <location>
        <begin position="169"/>
        <end position="201"/>
    </location>
</feature>
<dbReference type="InterPro" id="IPR017441">
    <property type="entry name" value="Protein_kinase_ATP_BS"/>
</dbReference>
<keyword evidence="3" id="KW-0597">Phosphoprotein</keyword>
<dbReference type="KEGG" id="ptm:GSPATT00025001001"/>
<keyword evidence="6" id="KW-0418">Kinase</keyword>
<evidence type="ECO:0000256" key="6">
    <source>
        <dbReference type="ARBA" id="ARBA00022777"/>
    </source>
</evidence>
<dbReference type="GO" id="GO:0005737">
    <property type="term" value="C:cytoplasm"/>
    <property type="evidence" value="ECO:0000318"/>
    <property type="project" value="GO_Central"/>
</dbReference>
<dbReference type="GO" id="GO:0005634">
    <property type="term" value="C:nucleus"/>
    <property type="evidence" value="ECO:0000318"/>
    <property type="project" value="GO_Central"/>
</dbReference>
<dbReference type="PANTHER" id="PTHR24351">
    <property type="entry name" value="RIBOSOMAL PROTEIN S6 KINASE"/>
    <property type="match status" value="1"/>
</dbReference>
<dbReference type="Pfam" id="PF00240">
    <property type="entry name" value="ubiquitin"/>
    <property type="match status" value="1"/>
</dbReference>
<dbReference type="Gene3D" id="1.25.40.20">
    <property type="entry name" value="Ankyrin repeat-containing domain"/>
    <property type="match status" value="1"/>
</dbReference>
<dbReference type="GO" id="GO:0005524">
    <property type="term" value="F:ATP binding"/>
    <property type="evidence" value="ECO:0007669"/>
    <property type="project" value="UniProtKB-UniRule"/>
</dbReference>
<evidence type="ECO:0000256" key="4">
    <source>
        <dbReference type="ARBA" id="ARBA00022679"/>
    </source>
</evidence>
<dbReference type="HOGENOM" id="CLU_012424_1_0_1"/>
<keyword evidence="14" id="KW-1185">Reference proteome</keyword>
<proteinExistence type="predicted"/>
<dbReference type="SUPFAM" id="SSF56112">
    <property type="entry name" value="Protein kinase-like (PK-like)"/>
    <property type="match status" value="1"/>
</dbReference>
<protein>
    <recommendedName>
        <fullName evidence="15">Protein kinase domain-containing protein</fullName>
    </recommendedName>
</protein>
<reference evidence="13 14" key="1">
    <citation type="journal article" date="2006" name="Nature">
        <title>Global trends of whole-genome duplications revealed by the ciliate Paramecium tetraurelia.</title>
        <authorList>
            <consortium name="Genoscope"/>
            <person name="Aury J.-M."/>
            <person name="Jaillon O."/>
            <person name="Duret L."/>
            <person name="Noel B."/>
            <person name="Jubin C."/>
            <person name="Porcel B.M."/>
            <person name="Segurens B."/>
            <person name="Daubin V."/>
            <person name="Anthouard V."/>
            <person name="Aiach N."/>
            <person name="Arnaiz O."/>
            <person name="Billaut A."/>
            <person name="Beisson J."/>
            <person name="Blanc I."/>
            <person name="Bouhouche K."/>
            <person name="Camara F."/>
            <person name="Duharcourt S."/>
            <person name="Guigo R."/>
            <person name="Gogendeau D."/>
            <person name="Katinka M."/>
            <person name="Keller A.-M."/>
            <person name="Kissmehl R."/>
            <person name="Klotz C."/>
            <person name="Koll F."/>
            <person name="Le Moue A."/>
            <person name="Lepere C."/>
            <person name="Malinsky S."/>
            <person name="Nowacki M."/>
            <person name="Nowak J.K."/>
            <person name="Plattner H."/>
            <person name="Poulain J."/>
            <person name="Ruiz F."/>
            <person name="Serrano V."/>
            <person name="Zagulski M."/>
            <person name="Dessen P."/>
            <person name="Betermier M."/>
            <person name="Weissenbach J."/>
            <person name="Scarpelli C."/>
            <person name="Schachter V."/>
            <person name="Sperling L."/>
            <person name="Meyer E."/>
            <person name="Cohen J."/>
            <person name="Wincker P."/>
        </authorList>
    </citation>
    <scope>NUCLEOTIDE SEQUENCE [LARGE SCALE GENOMIC DNA]</scope>
    <source>
        <strain evidence="13 14">Stock d4-2</strain>
    </source>
</reference>
<keyword evidence="8" id="KW-0040">ANK repeat</keyword>
<evidence type="ECO:0000256" key="7">
    <source>
        <dbReference type="ARBA" id="ARBA00022840"/>
    </source>
</evidence>
<dbReference type="Pfam" id="PF12796">
    <property type="entry name" value="Ank_2"/>
    <property type="match status" value="1"/>
</dbReference>
<dbReference type="GO" id="GO:0004674">
    <property type="term" value="F:protein serine/threonine kinase activity"/>
    <property type="evidence" value="ECO:0000318"/>
    <property type="project" value="GO_Central"/>
</dbReference>
<keyword evidence="5 9" id="KW-0547">Nucleotide-binding</keyword>
<accession>A0EAF2</accession>
<dbReference type="PROSITE" id="PS00108">
    <property type="entry name" value="PROTEIN_KINASE_ST"/>
    <property type="match status" value="1"/>
</dbReference>
<evidence type="ECO:0000313" key="14">
    <source>
        <dbReference type="Proteomes" id="UP000000600"/>
    </source>
</evidence>
<dbReference type="InterPro" id="IPR000626">
    <property type="entry name" value="Ubiquitin-like_dom"/>
</dbReference>
<feature type="repeat" description="ANK" evidence="8">
    <location>
        <begin position="235"/>
        <end position="258"/>
    </location>
</feature>
<name>A0EAF2_PARTE</name>
<gene>
    <name evidence="13" type="ORF">GSPATT00025001001</name>
</gene>
<dbReference type="FunFam" id="3.30.200.20:FF:000042">
    <property type="entry name" value="Aurora kinase A"/>
    <property type="match status" value="1"/>
</dbReference>
<feature type="domain" description="Protein kinase" evidence="11">
    <location>
        <begin position="508"/>
        <end position="766"/>
    </location>
</feature>
<evidence type="ECO:0000313" key="13">
    <source>
        <dbReference type="EMBL" id="CAK92269.1"/>
    </source>
</evidence>
<dbReference type="CDD" id="cd17039">
    <property type="entry name" value="Ubl_ubiquitin_like"/>
    <property type="match status" value="1"/>
</dbReference>
<keyword evidence="7 9" id="KW-0067">ATP-binding</keyword>
<dbReference type="InterPro" id="IPR036770">
    <property type="entry name" value="Ankyrin_rpt-contain_sf"/>
</dbReference>
<dbReference type="InterPro" id="IPR011009">
    <property type="entry name" value="Kinase-like_dom_sf"/>
</dbReference>
<dbReference type="InterPro" id="IPR000719">
    <property type="entry name" value="Prot_kinase_dom"/>
</dbReference>
<dbReference type="PROSITE" id="PS50053">
    <property type="entry name" value="UBIQUITIN_2"/>
    <property type="match status" value="1"/>
</dbReference>
<evidence type="ECO:0000256" key="3">
    <source>
        <dbReference type="ARBA" id="ARBA00022553"/>
    </source>
</evidence>
<feature type="coiled-coil region" evidence="10">
    <location>
        <begin position="453"/>
        <end position="484"/>
    </location>
</feature>
<dbReference type="GeneID" id="5045451"/>
<dbReference type="SMART" id="SM00220">
    <property type="entry name" value="S_TKc"/>
    <property type="match status" value="1"/>
</dbReference>
<evidence type="ECO:0000259" key="12">
    <source>
        <dbReference type="PROSITE" id="PS50053"/>
    </source>
</evidence>
<evidence type="ECO:0000256" key="5">
    <source>
        <dbReference type="ARBA" id="ARBA00022741"/>
    </source>
</evidence>
<dbReference type="Gene3D" id="3.30.200.20">
    <property type="entry name" value="Phosphorylase Kinase, domain 1"/>
    <property type="match status" value="1"/>
</dbReference>
<dbReference type="PROSITE" id="PS50088">
    <property type="entry name" value="ANK_REPEAT"/>
    <property type="match status" value="2"/>
</dbReference>
<evidence type="ECO:0000256" key="1">
    <source>
        <dbReference type="ARBA" id="ARBA00011245"/>
    </source>
</evidence>
<dbReference type="CDD" id="cd05123">
    <property type="entry name" value="STKc_AGC"/>
    <property type="match status" value="1"/>
</dbReference>
<dbReference type="OMA" id="NEATCKI"/>
<dbReference type="PROSITE" id="PS50011">
    <property type="entry name" value="PROTEIN_KINASE_DOM"/>
    <property type="match status" value="1"/>
</dbReference>
<dbReference type="Gene3D" id="1.10.510.10">
    <property type="entry name" value="Transferase(Phosphotransferase) domain 1"/>
    <property type="match status" value="1"/>
</dbReference>
<keyword evidence="4" id="KW-0808">Transferase</keyword>
<dbReference type="SUPFAM" id="SSF48403">
    <property type="entry name" value="Ankyrin repeat"/>
    <property type="match status" value="1"/>
</dbReference>